<proteinExistence type="predicted"/>
<sequence length="109" mass="12139">MEYDPPLFEGTTAQERLINNATSFFVMGFVLFTLASSIVHGFGKSPVHLLFGISVLVFALCLRKLMKWWNIGDLDPKFKWVIIAHAASLSLLCVVANIYIWATPSCSVC</sequence>
<protein>
    <submittedName>
        <fullName evidence="2">Uncharacterized protein</fullName>
    </submittedName>
</protein>
<evidence type="ECO:0000313" key="3">
    <source>
        <dbReference type="Proteomes" id="UP001209540"/>
    </source>
</evidence>
<comment type="caution">
    <text evidence="2">The sequence shown here is derived from an EMBL/GenBank/DDBJ whole genome shotgun (WGS) entry which is preliminary data.</text>
</comment>
<dbReference type="Proteomes" id="UP001209540">
    <property type="component" value="Unassembled WGS sequence"/>
</dbReference>
<reference evidence="2" key="1">
    <citation type="journal article" date="2022" name="IScience">
        <title>Evolution of zygomycete secretomes and the origins of terrestrial fungal ecologies.</title>
        <authorList>
            <person name="Chang Y."/>
            <person name="Wang Y."/>
            <person name="Mondo S."/>
            <person name="Ahrendt S."/>
            <person name="Andreopoulos W."/>
            <person name="Barry K."/>
            <person name="Beard J."/>
            <person name="Benny G.L."/>
            <person name="Blankenship S."/>
            <person name="Bonito G."/>
            <person name="Cuomo C."/>
            <person name="Desiro A."/>
            <person name="Gervers K.A."/>
            <person name="Hundley H."/>
            <person name="Kuo A."/>
            <person name="LaButti K."/>
            <person name="Lang B.F."/>
            <person name="Lipzen A."/>
            <person name="O'Donnell K."/>
            <person name="Pangilinan J."/>
            <person name="Reynolds N."/>
            <person name="Sandor L."/>
            <person name="Smith M.E."/>
            <person name="Tsang A."/>
            <person name="Grigoriev I.V."/>
            <person name="Stajich J.E."/>
            <person name="Spatafora J.W."/>
        </authorList>
    </citation>
    <scope>NUCLEOTIDE SEQUENCE</scope>
    <source>
        <strain evidence="2">RSA 2281</strain>
    </source>
</reference>
<keyword evidence="1" id="KW-0812">Transmembrane</keyword>
<dbReference type="PANTHER" id="PTHR28603">
    <property type="entry name" value="TRANSMEMBRANE PROTEIN 243"/>
    <property type="match status" value="1"/>
</dbReference>
<dbReference type="Pfam" id="PF10856">
    <property type="entry name" value="DUF2678"/>
    <property type="match status" value="1"/>
</dbReference>
<dbReference type="InterPro" id="IPR022564">
    <property type="entry name" value="DUF2678"/>
</dbReference>
<dbReference type="PANTHER" id="PTHR28603:SF1">
    <property type="entry name" value="TRANSMEMBRANE PROTEIN 243"/>
    <property type="match status" value="1"/>
</dbReference>
<keyword evidence="3" id="KW-1185">Reference proteome</keyword>
<keyword evidence="1" id="KW-0472">Membrane</keyword>
<keyword evidence="1" id="KW-1133">Transmembrane helix</keyword>
<evidence type="ECO:0000256" key="1">
    <source>
        <dbReference type="SAM" id="Phobius"/>
    </source>
</evidence>
<feature type="transmembrane region" description="Helical" evidence="1">
    <location>
        <begin position="48"/>
        <end position="66"/>
    </location>
</feature>
<dbReference type="EMBL" id="JAIXMP010000027">
    <property type="protein sequence ID" value="KAI9252805.1"/>
    <property type="molecule type" value="Genomic_DNA"/>
</dbReference>
<evidence type="ECO:0000313" key="2">
    <source>
        <dbReference type="EMBL" id="KAI9252805.1"/>
    </source>
</evidence>
<accession>A0AAD5K2D1</accession>
<feature type="transmembrane region" description="Helical" evidence="1">
    <location>
        <begin position="21"/>
        <end position="42"/>
    </location>
</feature>
<gene>
    <name evidence="2" type="ORF">BDA99DRAFT_563121</name>
</gene>
<dbReference type="AlphaFoldDB" id="A0AAD5K2D1"/>
<feature type="transmembrane region" description="Helical" evidence="1">
    <location>
        <begin position="78"/>
        <end position="102"/>
    </location>
</feature>
<organism evidence="2 3">
    <name type="scientific">Phascolomyces articulosus</name>
    <dbReference type="NCBI Taxonomy" id="60185"/>
    <lineage>
        <taxon>Eukaryota</taxon>
        <taxon>Fungi</taxon>
        <taxon>Fungi incertae sedis</taxon>
        <taxon>Mucoromycota</taxon>
        <taxon>Mucoromycotina</taxon>
        <taxon>Mucoromycetes</taxon>
        <taxon>Mucorales</taxon>
        <taxon>Lichtheimiaceae</taxon>
        <taxon>Phascolomyces</taxon>
    </lineage>
</organism>
<name>A0AAD5K2D1_9FUNG</name>
<reference evidence="2" key="2">
    <citation type="submission" date="2023-02" db="EMBL/GenBank/DDBJ databases">
        <authorList>
            <consortium name="DOE Joint Genome Institute"/>
            <person name="Mondo S.J."/>
            <person name="Chang Y."/>
            <person name="Wang Y."/>
            <person name="Ahrendt S."/>
            <person name="Andreopoulos W."/>
            <person name="Barry K."/>
            <person name="Beard J."/>
            <person name="Benny G.L."/>
            <person name="Blankenship S."/>
            <person name="Bonito G."/>
            <person name="Cuomo C."/>
            <person name="Desiro A."/>
            <person name="Gervers K.A."/>
            <person name="Hundley H."/>
            <person name="Kuo A."/>
            <person name="LaButti K."/>
            <person name="Lang B.F."/>
            <person name="Lipzen A."/>
            <person name="O'Donnell K."/>
            <person name="Pangilinan J."/>
            <person name="Reynolds N."/>
            <person name="Sandor L."/>
            <person name="Smith M.W."/>
            <person name="Tsang A."/>
            <person name="Grigoriev I.V."/>
            <person name="Stajich J.E."/>
            <person name="Spatafora J.W."/>
        </authorList>
    </citation>
    <scope>NUCLEOTIDE SEQUENCE</scope>
    <source>
        <strain evidence="2">RSA 2281</strain>
    </source>
</reference>